<evidence type="ECO:0000256" key="7">
    <source>
        <dbReference type="NCBIfam" id="TIGR01068"/>
    </source>
</evidence>
<sequence length="421" mass="47334">MSDVIITASDATLDNLLKNSDKPVLLDLWAPWCQPCKTLAPLLEALADNTPDDLTVAKLNVEQYPDLMRRFGVRGIPTLLLFKDGREISRQIGVKTLPQLRGWLASHQITVQQNAQPVTDAAVSWGAFYGDASLHAFLHQRLRQHAADGEIAISFSPYWQENKGTISAAFVHCARIEVFERVTGLPASLALLLENLTCATPRQVDALFDAVGPGKAVGDIPLQWLHLWLGDAENPWSDWLTDRSLDDLRRQWRRLAARQAAGETVAESEWARLHQQATARQEKAGIEQGLEKNIAALLAILSPPPAPADAASWQGIKLYLGFALAEILRIEAGWSNEERATPDKRHLWFKKHEAAAPGKRLTDERIAELRARWLQENPEFSAKEDEFYRQYPSLQEQQKAPLQEKLWRLLRNAPLCKPQPE</sequence>
<comment type="function">
    <text evidence="1">Participates in various redox reactions through the reversible oxidation of its active center dithiol to a disulfide and catalyzes dithiol-disulfide exchange reactions.</text>
</comment>
<evidence type="ECO:0000313" key="10">
    <source>
        <dbReference type="EMBL" id="QCR05535.1"/>
    </source>
</evidence>
<dbReference type="FunFam" id="3.40.30.10:FF:000001">
    <property type="entry name" value="Thioredoxin"/>
    <property type="match status" value="1"/>
</dbReference>
<dbReference type="GO" id="GO:0015035">
    <property type="term" value="F:protein-disulfide reductase activity"/>
    <property type="evidence" value="ECO:0007669"/>
    <property type="project" value="UniProtKB-UniRule"/>
</dbReference>
<dbReference type="PANTHER" id="PTHR45663:SF11">
    <property type="entry name" value="GEO12009P1"/>
    <property type="match status" value="1"/>
</dbReference>
<reference evidence="10 12" key="2">
    <citation type="submission" date="2018-11" db="EMBL/GenBank/DDBJ databases">
        <title>Genome sequences of Brenneria nigrifluens and Brenneria rubrifaciens.</title>
        <authorList>
            <person name="Poret-Peterson A.T."/>
            <person name="McClean A.E."/>
            <person name="Kluepfel D.A."/>
        </authorList>
    </citation>
    <scope>NUCLEOTIDE SEQUENCE [LARGE SCALE GENOMIC DNA]</scope>
    <source>
        <strain evidence="10 12">ATCC 13028</strain>
    </source>
</reference>
<keyword evidence="3" id="KW-0813">Transport</keyword>
<evidence type="ECO:0000256" key="3">
    <source>
        <dbReference type="ARBA" id="ARBA00022448"/>
    </source>
</evidence>
<dbReference type="EMBL" id="QDKK01000001">
    <property type="protein sequence ID" value="PWC26080.1"/>
    <property type="molecule type" value="Genomic_DNA"/>
</dbReference>
<dbReference type="PRINTS" id="PR00421">
    <property type="entry name" value="THIOREDOXIN"/>
</dbReference>
<evidence type="ECO:0000313" key="9">
    <source>
        <dbReference type="EMBL" id="PWC26080.1"/>
    </source>
</evidence>
<evidence type="ECO:0000256" key="1">
    <source>
        <dbReference type="ARBA" id="ARBA00003318"/>
    </source>
</evidence>
<dbReference type="PANTHER" id="PTHR45663">
    <property type="entry name" value="GEO12009P1"/>
    <property type="match status" value="1"/>
</dbReference>
<keyword evidence="12" id="KW-1185">Reference proteome</keyword>
<dbReference type="RefSeq" id="WP_009113844.1">
    <property type="nucleotide sequence ID" value="NZ_CP034036.1"/>
</dbReference>
<proteinExistence type="inferred from homology"/>
<dbReference type="SUPFAM" id="SSF52833">
    <property type="entry name" value="Thioredoxin-like"/>
    <property type="match status" value="1"/>
</dbReference>
<dbReference type="Proteomes" id="UP000303847">
    <property type="component" value="Chromosome"/>
</dbReference>
<name>A0A2U1UWT6_9GAMM</name>
<dbReference type="AlphaFoldDB" id="A0A2U1UWT6"/>
<dbReference type="InterPro" id="IPR013766">
    <property type="entry name" value="Thioredoxin_domain"/>
</dbReference>
<dbReference type="Proteomes" id="UP000295985">
    <property type="component" value="Unassembled WGS sequence"/>
</dbReference>
<dbReference type="OrthoDB" id="7003705at2"/>
<dbReference type="GO" id="GO:0045454">
    <property type="term" value="P:cell redox homeostasis"/>
    <property type="evidence" value="ECO:0007669"/>
    <property type="project" value="TreeGrafter"/>
</dbReference>
<evidence type="ECO:0000313" key="11">
    <source>
        <dbReference type="Proteomes" id="UP000295985"/>
    </source>
</evidence>
<evidence type="ECO:0000259" key="8">
    <source>
        <dbReference type="PROSITE" id="PS51352"/>
    </source>
</evidence>
<reference evidence="9 11" key="1">
    <citation type="submission" date="2018-04" db="EMBL/GenBank/DDBJ databases">
        <title>Brenneria corticis sp.nov.</title>
        <authorList>
            <person name="Li Y."/>
        </authorList>
    </citation>
    <scope>NUCLEOTIDE SEQUENCE [LARGE SCALE GENOMIC DNA]</scope>
    <source>
        <strain evidence="9 11">LMG 2694</strain>
    </source>
</reference>
<keyword evidence="5" id="KW-1015">Disulfide bond</keyword>
<dbReference type="InterPro" id="IPR036249">
    <property type="entry name" value="Thioredoxin-like_sf"/>
</dbReference>
<dbReference type="GO" id="GO:0005829">
    <property type="term" value="C:cytosol"/>
    <property type="evidence" value="ECO:0007669"/>
    <property type="project" value="TreeGrafter"/>
</dbReference>
<dbReference type="EMBL" id="CP034036">
    <property type="protein sequence ID" value="QCR05535.1"/>
    <property type="molecule type" value="Genomic_DNA"/>
</dbReference>
<organism evidence="9 11">
    <name type="scientific">Brenneria nigrifluens DSM 30175 = ATCC 13028</name>
    <dbReference type="NCBI Taxonomy" id="1121120"/>
    <lineage>
        <taxon>Bacteria</taxon>
        <taxon>Pseudomonadati</taxon>
        <taxon>Pseudomonadota</taxon>
        <taxon>Gammaproteobacteria</taxon>
        <taxon>Enterobacterales</taxon>
        <taxon>Pectobacteriaceae</taxon>
        <taxon>Brenneria</taxon>
    </lineage>
</organism>
<protein>
    <recommendedName>
        <fullName evidence="7">Thioredoxin</fullName>
    </recommendedName>
</protein>
<evidence type="ECO:0000256" key="2">
    <source>
        <dbReference type="ARBA" id="ARBA00008987"/>
    </source>
</evidence>
<accession>A0A2U1UWT6</accession>
<feature type="domain" description="Thioredoxin" evidence="8">
    <location>
        <begin position="1"/>
        <end position="109"/>
    </location>
</feature>
<dbReference type="Gene3D" id="3.40.30.10">
    <property type="entry name" value="Glutaredoxin"/>
    <property type="match status" value="1"/>
</dbReference>
<keyword evidence="6" id="KW-0676">Redox-active center</keyword>
<gene>
    <name evidence="9" type="primary">trxA</name>
    <name evidence="9" type="ORF">DDT54_01800</name>
    <name evidence="10" type="ORF">EH206_15915</name>
</gene>
<evidence type="ECO:0000256" key="6">
    <source>
        <dbReference type="ARBA" id="ARBA00023284"/>
    </source>
</evidence>
<dbReference type="Pfam" id="PF00085">
    <property type="entry name" value="Thioredoxin"/>
    <property type="match status" value="1"/>
</dbReference>
<dbReference type="PROSITE" id="PS51352">
    <property type="entry name" value="THIOREDOXIN_2"/>
    <property type="match status" value="1"/>
</dbReference>
<evidence type="ECO:0000313" key="12">
    <source>
        <dbReference type="Proteomes" id="UP000303847"/>
    </source>
</evidence>
<evidence type="ECO:0000256" key="4">
    <source>
        <dbReference type="ARBA" id="ARBA00022982"/>
    </source>
</evidence>
<dbReference type="InterPro" id="IPR005746">
    <property type="entry name" value="Thioredoxin"/>
</dbReference>
<dbReference type="CDD" id="cd02947">
    <property type="entry name" value="TRX_family"/>
    <property type="match status" value="1"/>
</dbReference>
<evidence type="ECO:0000256" key="5">
    <source>
        <dbReference type="ARBA" id="ARBA00023157"/>
    </source>
</evidence>
<keyword evidence="4" id="KW-0249">Electron transport</keyword>
<dbReference type="NCBIfam" id="TIGR01068">
    <property type="entry name" value="thioredoxin"/>
    <property type="match status" value="1"/>
</dbReference>
<comment type="similarity">
    <text evidence="2">Belongs to the thioredoxin family.</text>
</comment>